<keyword evidence="2" id="KW-1185">Reference proteome</keyword>
<accession>A0AAV3ZL01</accession>
<evidence type="ECO:0000313" key="1">
    <source>
        <dbReference type="EMBL" id="GFN95522.1"/>
    </source>
</evidence>
<name>A0AAV3ZL01_9GAST</name>
<sequence>MKATVRCVPSQDKFSIYVEQAQEQIRLHCHFYRMVSASSSCSALSLSNTRRSPCPGIHQQEVSWGAYSRQYGGVNRDKLISFHQEDSAIQGLVVVKKAAPRGNKTCSFQKIKGIVYHIWPHAYLEGVVEKRDLDVKLSHEYVLNLRGQLDDTLQVAREGLQKAQTKRKYYYDRKEILLWRQVVNPSTYGVQQTGYAVERTIQSFGDC</sequence>
<dbReference type="Proteomes" id="UP000735302">
    <property type="component" value="Unassembled WGS sequence"/>
</dbReference>
<organism evidence="1 2">
    <name type="scientific">Plakobranchus ocellatus</name>
    <dbReference type="NCBI Taxonomy" id="259542"/>
    <lineage>
        <taxon>Eukaryota</taxon>
        <taxon>Metazoa</taxon>
        <taxon>Spiralia</taxon>
        <taxon>Lophotrochozoa</taxon>
        <taxon>Mollusca</taxon>
        <taxon>Gastropoda</taxon>
        <taxon>Heterobranchia</taxon>
        <taxon>Euthyneura</taxon>
        <taxon>Panpulmonata</taxon>
        <taxon>Sacoglossa</taxon>
        <taxon>Placobranchoidea</taxon>
        <taxon>Plakobranchidae</taxon>
        <taxon>Plakobranchus</taxon>
    </lineage>
</organism>
<dbReference type="EMBL" id="BLXT01002514">
    <property type="protein sequence ID" value="GFN95522.1"/>
    <property type="molecule type" value="Genomic_DNA"/>
</dbReference>
<comment type="caution">
    <text evidence="1">The sequence shown here is derived from an EMBL/GenBank/DDBJ whole genome shotgun (WGS) entry which is preliminary data.</text>
</comment>
<protein>
    <submittedName>
        <fullName evidence="1">Uncharacterized protein</fullName>
    </submittedName>
</protein>
<gene>
    <name evidence="1" type="ORF">PoB_002202800</name>
</gene>
<evidence type="ECO:0000313" key="2">
    <source>
        <dbReference type="Proteomes" id="UP000735302"/>
    </source>
</evidence>
<proteinExistence type="predicted"/>
<reference evidence="1 2" key="1">
    <citation type="journal article" date="2021" name="Elife">
        <title>Chloroplast acquisition without the gene transfer in kleptoplastic sea slugs, Plakobranchus ocellatus.</title>
        <authorList>
            <person name="Maeda T."/>
            <person name="Takahashi S."/>
            <person name="Yoshida T."/>
            <person name="Shimamura S."/>
            <person name="Takaki Y."/>
            <person name="Nagai Y."/>
            <person name="Toyoda A."/>
            <person name="Suzuki Y."/>
            <person name="Arimoto A."/>
            <person name="Ishii H."/>
            <person name="Satoh N."/>
            <person name="Nishiyama T."/>
            <person name="Hasebe M."/>
            <person name="Maruyama T."/>
            <person name="Minagawa J."/>
            <person name="Obokata J."/>
            <person name="Shigenobu S."/>
        </authorList>
    </citation>
    <scope>NUCLEOTIDE SEQUENCE [LARGE SCALE GENOMIC DNA]</scope>
</reference>
<dbReference type="AlphaFoldDB" id="A0AAV3ZL01"/>